<evidence type="ECO:0000313" key="5">
    <source>
        <dbReference type="Proteomes" id="UP000011529"/>
    </source>
</evidence>
<dbReference type="PANTHER" id="PTHR10605:SF56">
    <property type="entry name" value="BIFUNCTIONAL HEPARAN SULFATE N-DEACETYLASE_N-SULFOTRANSFERASE"/>
    <property type="match status" value="1"/>
</dbReference>
<dbReference type="InterPro" id="IPR000863">
    <property type="entry name" value="Sulfotransferase_dom"/>
</dbReference>
<reference evidence="4" key="2">
    <citation type="journal article" date="2013" name="Mar. Genomics">
        <title>Expression of sulfatases in Rhodopirellula baltica and the diversity of sulfatases in the genus Rhodopirellula.</title>
        <authorList>
            <person name="Wegner C.E."/>
            <person name="Richter-Heitmann T."/>
            <person name="Klindworth A."/>
            <person name="Klockow C."/>
            <person name="Richter M."/>
            <person name="Achstetter T."/>
            <person name="Glockner F.O."/>
            <person name="Harder J."/>
        </authorList>
    </citation>
    <scope>NUCLEOTIDE SEQUENCE [LARGE SCALE GENOMIC DNA]</scope>
    <source>
        <strain evidence="4">6C</strain>
    </source>
</reference>
<keyword evidence="1 4" id="KW-0808">Transferase</keyword>
<dbReference type="RefSeq" id="WP_008658478.1">
    <property type="nucleotide sequence ID" value="NZ_ANMO01000166.1"/>
</dbReference>
<dbReference type="AlphaFoldDB" id="M2AEY5"/>
<evidence type="ECO:0000259" key="3">
    <source>
        <dbReference type="Pfam" id="PF00685"/>
    </source>
</evidence>
<dbReference type="GO" id="GO:0008146">
    <property type="term" value="F:sulfotransferase activity"/>
    <property type="evidence" value="ECO:0007669"/>
    <property type="project" value="InterPro"/>
</dbReference>
<evidence type="ECO:0000256" key="1">
    <source>
        <dbReference type="ARBA" id="ARBA00022679"/>
    </source>
</evidence>
<reference evidence="4" key="1">
    <citation type="submission" date="2012-11" db="EMBL/GenBank/DDBJ databases">
        <title>Permanent draft genomes of Rhodopirellula europaea strain SH398 and 6C.</title>
        <authorList>
            <person name="Richter M."/>
            <person name="Richter-Heitmann T."/>
            <person name="Frank C."/>
            <person name="Harder J."/>
            <person name="Glockner F.O."/>
        </authorList>
    </citation>
    <scope>NUCLEOTIDE SEQUENCE</scope>
    <source>
        <strain evidence="4">6C</strain>
    </source>
</reference>
<evidence type="ECO:0000256" key="2">
    <source>
        <dbReference type="ARBA" id="ARBA00023180"/>
    </source>
</evidence>
<dbReference type="PATRIC" id="fig|1263867.3.peg.3841"/>
<dbReference type="InterPro" id="IPR027417">
    <property type="entry name" value="P-loop_NTPase"/>
</dbReference>
<dbReference type="InterPro" id="IPR037359">
    <property type="entry name" value="NST/OST"/>
</dbReference>
<dbReference type="Proteomes" id="UP000011529">
    <property type="component" value="Unassembled WGS sequence"/>
</dbReference>
<proteinExistence type="predicted"/>
<keyword evidence="2" id="KW-0325">Glycoprotein</keyword>
<dbReference type="EMBL" id="ANMO01000166">
    <property type="protein sequence ID" value="EMB15680.1"/>
    <property type="molecule type" value="Genomic_DNA"/>
</dbReference>
<dbReference type="SUPFAM" id="SSF52540">
    <property type="entry name" value="P-loop containing nucleoside triphosphate hydrolases"/>
    <property type="match status" value="1"/>
</dbReference>
<evidence type="ECO:0000313" key="4">
    <source>
        <dbReference type="EMBL" id="EMB15680.1"/>
    </source>
</evidence>
<accession>M2AEY5</accession>
<organism evidence="4 5">
    <name type="scientific">Rhodopirellula europaea 6C</name>
    <dbReference type="NCBI Taxonomy" id="1263867"/>
    <lineage>
        <taxon>Bacteria</taxon>
        <taxon>Pseudomonadati</taxon>
        <taxon>Planctomycetota</taxon>
        <taxon>Planctomycetia</taxon>
        <taxon>Pirellulales</taxon>
        <taxon>Pirellulaceae</taxon>
        <taxon>Rhodopirellula</taxon>
    </lineage>
</organism>
<feature type="domain" description="Sulfotransferase" evidence="3">
    <location>
        <begin position="4"/>
        <end position="225"/>
    </location>
</feature>
<dbReference type="PANTHER" id="PTHR10605">
    <property type="entry name" value="HEPARAN SULFATE SULFOTRANSFERASE"/>
    <property type="match status" value="1"/>
</dbReference>
<comment type="caution">
    <text evidence="4">The sequence shown here is derived from an EMBL/GenBank/DDBJ whole genome shotgun (WGS) entry which is preliminary data.</text>
</comment>
<dbReference type="Pfam" id="PF00685">
    <property type="entry name" value="Sulfotransfer_1"/>
    <property type="match status" value="1"/>
</dbReference>
<keyword evidence="5" id="KW-1185">Reference proteome</keyword>
<sequence>MLLPNFLICGVPKSGTSSLHTWIADHPDAIGSVEKETYFCVDADTHMHKKDANISLGLDGYEEFFRVTPDRHPKIVLESTPGYIYYSNALKNIPSLPSSPKCLFVVREPSQQIFSLFNYFQTNWSWIPSRLSFEEYLALLRNGASKELFGGNELAADALLNARYITFLERWRAELGEDRMMVRSFDELKSQPLQLVQRIALWLGLDPSFYETYNFPKDNETYQVRSRLIQKLNVKVRASIPKGTAYAAVRKIYRRFNTYKPAPDKNFAHYDTLRNLAFEYRDYNSKLKYAFDLDLPGWEC</sequence>
<gene>
    <name evidence="4" type="ORF">RE6C_03590</name>
</gene>
<protein>
    <submittedName>
        <fullName evidence="4">Sulfotransferase</fullName>
    </submittedName>
</protein>
<name>M2AEY5_9BACT</name>
<dbReference type="Gene3D" id="3.40.50.300">
    <property type="entry name" value="P-loop containing nucleotide triphosphate hydrolases"/>
    <property type="match status" value="1"/>
</dbReference>